<evidence type="ECO:0000313" key="6">
    <source>
        <dbReference type="WBParaSite" id="PSAMB.scaffold466size50218.g5978.t1"/>
    </source>
</evidence>
<organism evidence="5 6">
    <name type="scientific">Plectus sambesii</name>
    <dbReference type="NCBI Taxonomy" id="2011161"/>
    <lineage>
        <taxon>Eukaryota</taxon>
        <taxon>Metazoa</taxon>
        <taxon>Ecdysozoa</taxon>
        <taxon>Nematoda</taxon>
        <taxon>Chromadorea</taxon>
        <taxon>Plectida</taxon>
        <taxon>Plectina</taxon>
        <taxon>Plectoidea</taxon>
        <taxon>Plectidae</taxon>
        <taxon>Plectus</taxon>
    </lineage>
</organism>
<sequence length="2025" mass="228587">MVRGTQQSVSTVQDEGEIQEGQQNLQALSEKVNQLEVICQDQVKQMNNSLGVVERQVNVIGDLQDTNMPLLLNAVSDQGRNIAAGYFGLPRYSGDISESMTFSEWIKQYEDLTKASYVPLTDQQKLNQLCYMLTGKARKTLDKIPANDRDDYEQVKRFMKNELESAELRDVAKSVLAGTRQKLGESVEDFAARLERIVYRVMTGKAEDVVQEKLLDEFLDKLNDDIAFYVNGSTHVSFESALAAAIKFERLLRKKRGKPSAMVNAAGLIQSSNTPRVPHQRSEPTVDAEARDQLALLTEMVAMHGKSLEVARDARGGAQTGERRRMSQSPPRWSNDNAYARESRGSNARADYHPRARSYDRDARYALPAARESYGDARHALPAARESYGDARHALPAARESYGDARHALPADFESYGDARHAPPAARESYRNARYAPQNARYASPAARESYRDARYAPPPNDRDNYHNARFVLPTDIMGYHVTSKFYEPVRAREIFQGNNYSYNPARNSFNNARYPPRDSQCRNDRRHISDEQRRENRDFKALKERERQEKLWRNHVRDADGNRPSRPNTGNYQFERRIDTRPFCTSCKQIGHLESFCYNRLPPADLLPPQNVAYRRASRVNVISPAPTNRGENQNSNNTNPPIQTKPALTILPSVTVSHVHETSNNNAHLVEKLCQADARIKGLLSQNERLAKTTHPLSAATVSHQLFHGERKTGALPVRPDMINQRGYSPSDNHLTPPSVLTCPVQEPAAALAVQIAPGLANKHCEVDAAEAERLHQELYPSKWPRVNIIFPGYDSPCDEPEESGQLQQENEVSEPDWDWLMGAGLDPVSFPQEPQAILVSLLNDEDDDKDGDASLERLMNMEIDQFLFELENNPPPPPPESPSSKRPNDSPLRHWVDLQSPPIKQPRTVIRPVDQNGPRLIDIRKLEVVKVWTVRRYDGSNPPERPLSITMLDRRETDEGQRMILQKGCLTEEYYIKGVPPGTEIQFTYSLSNNGESAEFALFPQQESAKNQSYTEYFPYVVQNQPPLSEELRECPPIYVSRDNLTLSQRQEIASPPPAIQRMPPQTTRRFRPIKPKPDGLILTVIAVLGLITPLTAQSPSICQTTANRVFINLPKVTDCSIIPITKGEPLIPAGLQLYHPNSIKYESDATLCKIVTQSIQIYVNFWGAHTKKELTEIHNVSAAECNQMANYHMCPYGEMIEEEHLWQTTNRLDTEIPRAPWNCCAWMKREATNCFFFKTKVYAHHGSNRIESPAADTASCLYLNGECTLLEGSALIWTVEKKQECEFAWFKSMEGKKQGNAWLSDDHNIALTWDNTSSKTTDCGRQLLVTHQEMQVQDREVRARPEMRQCASPICVGKNPPSRSMTENLPKTVTHSVEGTNSSIRSATGQANVPKVTVAQRLEKRCQSGANDGKWCPKDPNPSDKKWIPRIQLQNINVAASSASPRDHFLPPTVVSTEYGTCRVSVTNPSNEPKTLYANMRIAQARCLLQLQDGQLSDHYAHRDDVHCMAVKQAQPVERDPAYVVNLDKCDLSPPDKQKLQDLICEYDDIFAKHKFHFEYIHVKGIHNGIADCLSRGRDLPPEQIEKLPEFEENFEFPRCFALRKPGTNQPVGKRLLKPRGSTTDLVGENADGSKYTLSLRKEQLNDSRLGPIIRYMEDGTIPNDYDDQARARLFQDADSHSLHNNGCLFLKESVHRRFGTPTGPVTVPDSLTTLIWEAYHSSPVSGGHLSYKKTLEKMTPKYYWPSQKSDIYLWTKSCLSCQMRTTPKPNRPSPMISVRQSALFHRISLDLIGPYPRSSVANATHVLHIVDCFSKYAVAVAVPDQRATTLAKALMDNFVLIYGSFAELQTDNASSFRSHFYQEFCELLRIRNIYSTPRWSRGNAIVERQHQNLQSALSKYVNADQKDFDVKLPYTTPNSKIRKVHVDQLKKAYAVGPPVTSHRILLEEAEALHEAGAVEIDDEVDQTGGRERNERAMSPKLPHAPGITQRSDYGQMKEAIPQVGTSYEVEIAVGGQIGPI</sequence>
<dbReference type="GO" id="GO:0003964">
    <property type="term" value="F:RNA-directed DNA polymerase activity"/>
    <property type="evidence" value="ECO:0007669"/>
    <property type="project" value="UniProtKB-EC"/>
</dbReference>
<dbReference type="Pfam" id="PF00665">
    <property type="entry name" value="rve"/>
    <property type="match status" value="1"/>
</dbReference>
<dbReference type="Proteomes" id="UP000887566">
    <property type="component" value="Unplaced"/>
</dbReference>
<feature type="compositionally biased region" description="Basic and acidic residues" evidence="3">
    <location>
        <begin position="1973"/>
        <end position="1982"/>
    </location>
</feature>
<dbReference type="PANTHER" id="PTHR37984">
    <property type="entry name" value="PROTEIN CBG26694"/>
    <property type="match status" value="1"/>
</dbReference>
<dbReference type="Pfam" id="PF17921">
    <property type="entry name" value="Integrase_H2C2"/>
    <property type="match status" value="1"/>
</dbReference>
<evidence type="ECO:0000259" key="4">
    <source>
        <dbReference type="PROSITE" id="PS50994"/>
    </source>
</evidence>
<name>A0A914WMW9_9BILA</name>
<dbReference type="Gene3D" id="3.30.420.10">
    <property type="entry name" value="Ribonuclease H-like superfamily/Ribonuclease H"/>
    <property type="match status" value="1"/>
</dbReference>
<dbReference type="InterPro" id="IPR050951">
    <property type="entry name" value="Retrovirus_Pol_polyprotein"/>
</dbReference>
<dbReference type="InterPro" id="IPR012337">
    <property type="entry name" value="RNaseH-like_sf"/>
</dbReference>
<feature type="compositionally biased region" description="Polar residues" evidence="3">
    <location>
        <begin position="627"/>
        <end position="644"/>
    </location>
</feature>
<dbReference type="GO" id="GO:0003676">
    <property type="term" value="F:nucleic acid binding"/>
    <property type="evidence" value="ECO:0007669"/>
    <property type="project" value="InterPro"/>
</dbReference>
<dbReference type="Gene3D" id="1.10.340.70">
    <property type="match status" value="1"/>
</dbReference>
<proteinExistence type="predicted"/>
<feature type="compositionally biased region" description="Basic and acidic residues" evidence="3">
    <location>
        <begin position="516"/>
        <end position="538"/>
    </location>
</feature>
<dbReference type="EC" id="2.7.7.49" evidence="1"/>
<keyword evidence="5" id="KW-1185">Reference proteome</keyword>
<feature type="compositionally biased region" description="Basic and acidic residues" evidence="3">
    <location>
        <begin position="310"/>
        <end position="325"/>
    </location>
</feature>
<dbReference type="WBParaSite" id="PSAMB.scaffold466size50218.g5978.t1">
    <property type="protein sequence ID" value="PSAMB.scaffold466size50218.g5978.t1"/>
    <property type="gene ID" value="PSAMB.scaffold466size50218.g5978"/>
</dbReference>
<feature type="coiled-coil region" evidence="2">
    <location>
        <begin position="18"/>
        <end position="45"/>
    </location>
</feature>
<feature type="compositionally biased region" description="Basic and acidic residues" evidence="3">
    <location>
        <begin position="339"/>
        <end position="356"/>
    </location>
</feature>
<feature type="compositionally biased region" description="Polar residues" evidence="3">
    <location>
        <begin position="327"/>
        <end position="337"/>
    </location>
</feature>
<evidence type="ECO:0000256" key="3">
    <source>
        <dbReference type="SAM" id="MobiDB-lite"/>
    </source>
</evidence>
<feature type="compositionally biased region" description="Basic and acidic residues" evidence="3">
    <location>
        <begin position="889"/>
        <end position="899"/>
    </location>
</feature>
<dbReference type="InterPro" id="IPR001584">
    <property type="entry name" value="Integrase_cat-core"/>
</dbReference>
<feature type="region of interest" description="Disordered" evidence="3">
    <location>
        <begin position="1967"/>
        <end position="1994"/>
    </location>
</feature>
<reference evidence="6" key="1">
    <citation type="submission" date="2022-11" db="UniProtKB">
        <authorList>
            <consortium name="WormBaseParasite"/>
        </authorList>
    </citation>
    <scope>IDENTIFICATION</scope>
</reference>
<accession>A0A914WMW9</accession>
<evidence type="ECO:0000313" key="5">
    <source>
        <dbReference type="Proteomes" id="UP000887566"/>
    </source>
</evidence>
<keyword evidence="2" id="KW-0175">Coiled coil</keyword>
<feature type="region of interest" description="Disordered" evidence="3">
    <location>
        <begin position="872"/>
        <end position="904"/>
    </location>
</feature>
<feature type="region of interest" description="Disordered" evidence="3">
    <location>
        <begin position="505"/>
        <end position="538"/>
    </location>
</feature>
<evidence type="ECO:0000256" key="2">
    <source>
        <dbReference type="SAM" id="Coils"/>
    </source>
</evidence>
<dbReference type="SUPFAM" id="SSF53098">
    <property type="entry name" value="Ribonuclease H-like"/>
    <property type="match status" value="1"/>
</dbReference>
<protein>
    <recommendedName>
        <fullName evidence="1">RNA-directed DNA polymerase</fullName>
        <ecNumber evidence="1">2.7.7.49</ecNumber>
    </recommendedName>
</protein>
<feature type="region of interest" description="Disordered" evidence="3">
    <location>
        <begin position="625"/>
        <end position="647"/>
    </location>
</feature>
<evidence type="ECO:0000256" key="1">
    <source>
        <dbReference type="ARBA" id="ARBA00012493"/>
    </source>
</evidence>
<feature type="domain" description="Integrase catalytic" evidence="4">
    <location>
        <begin position="1773"/>
        <end position="1905"/>
    </location>
</feature>
<dbReference type="PANTHER" id="PTHR37984:SF15">
    <property type="entry name" value="INTEGRASE CATALYTIC DOMAIN-CONTAINING PROTEIN"/>
    <property type="match status" value="1"/>
</dbReference>
<dbReference type="GO" id="GO:0015074">
    <property type="term" value="P:DNA integration"/>
    <property type="evidence" value="ECO:0007669"/>
    <property type="project" value="InterPro"/>
</dbReference>
<dbReference type="PROSITE" id="PS50994">
    <property type="entry name" value="INTEGRASE"/>
    <property type="match status" value="1"/>
</dbReference>
<dbReference type="InterPro" id="IPR041588">
    <property type="entry name" value="Integrase_H2C2"/>
</dbReference>
<feature type="region of interest" description="Disordered" evidence="3">
    <location>
        <begin position="310"/>
        <end position="356"/>
    </location>
</feature>
<dbReference type="InterPro" id="IPR036397">
    <property type="entry name" value="RNaseH_sf"/>
</dbReference>